<name>A0ABR5K0M4_9BACI</name>
<dbReference type="SUPFAM" id="SSF52540">
    <property type="entry name" value="P-loop containing nucleoside triphosphate hydrolases"/>
    <property type="match status" value="1"/>
</dbReference>
<feature type="domain" description="Dynamin N-terminal" evidence="2">
    <location>
        <begin position="59"/>
        <end position="217"/>
    </location>
</feature>
<dbReference type="Gene3D" id="3.40.50.300">
    <property type="entry name" value="P-loop containing nucleotide triphosphate hydrolases"/>
    <property type="match status" value="1"/>
</dbReference>
<dbReference type="InterPro" id="IPR045063">
    <property type="entry name" value="Dynamin_N"/>
</dbReference>
<accession>A0ABR5K0M4</accession>
<dbReference type="InterPro" id="IPR027417">
    <property type="entry name" value="P-loop_NTPase"/>
</dbReference>
<protein>
    <submittedName>
        <fullName evidence="3">GTP-binding protein</fullName>
    </submittedName>
</protein>
<dbReference type="Pfam" id="PF00350">
    <property type="entry name" value="Dynamin_N"/>
    <property type="match status" value="1"/>
</dbReference>
<comment type="caution">
    <text evidence="3">The sequence shown here is derived from an EMBL/GenBank/DDBJ whole genome shotgun (WGS) entry which is preliminary data.</text>
</comment>
<feature type="coiled-coil region" evidence="1">
    <location>
        <begin position="476"/>
        <end position="510"/>
    </location>
</feature>
<gene>
    <name evidence="3" type="ORF">AEA09_06780</name>
</gene>
<proteinExistence type="predicted"/>
<dbReference type="RefSeq" id="WP_053583110.1">
    <property type="nucleotide sequence ID" value="NZ_LGRV01000003.1"/>
</dbReference>
<evidence type="ECO:0000313" key="4">
    <source>
        <dbReference type="Proteomes" id="UP000050668"/>
    </source>
</evidence>
<reference evidence="4" key="1">
    <citation type="submission" date="2015-07" db="EMBL/GenBank/DDBJ databases">
        <title>Fjat-14205 dsm 2895.</title>
        <authorList>
            <person name="Liu B."/>
            <person name="Wang J."/>
            <person name="Zhu Y."/>
            <person name="Liu G."/>
            <person name="Chen Q."/>
            <person name="Chen Z."/>
            <person name="Lan J."/>
            <person name="Che J."/>
            <person name="Ge C."/>
            <person name="Shi H."/>
            <person name="Pan Z."/>
            <person name="Liu X."/>
        </authorList>
    </citation>
    <scope>NUCLEOTIDE SEQUENCE [LARGE SCALE GENOMIC DNA]</scope>
    <source>
        <strain evidence="4">DSM 25560</strain>
    </source>
</reference>
<dbReference type="Proteomes" id="UP000050668">
    <property type="component" value="Unassembled WGS sequence"/>
</dbReference>
<sequence length="618" mass="71298">MTNLEEKLVGSVATTNNVLPQLVDNLRKLHGIIIQNTYVKDTSKHLDRIIQDANNQTMVLIIGKERVGKTTLVNGLLGRTLLSVNDSNPTGVNTFLRYGEREKIKAYFLDGVIAVFDISKLELLTTGDTFASQILREHLDYLEVYVKHDLLKSVTIIDSVSLEAGNGDKAYFSESLINRVDEIFWVLRSGSMAIDAEIKLMEVLKNNGKEPLCVVNAIDMKNTEPEAFIATEKGRIGHLVSDFVTVSAKNALEAQYTENEALWQQSQYSELIEQINRVATKSDKKTSAILIRFLQWLERFRFELTVIPQRDPFKSAVENIEKYTGDSQYEFSRYQRDLAIVGEYEHEYKQVTEIFTNVHTLYQLLQTIEQYDFLQDPIVNAFSEKAISYQQMLREYRSMHSEYIREYDRLDVQHKKIHGKGLIKAIFGHHTQNEFFKERVDKLNDQQENCVALFEKVRVDEMVLLENISETQNYLMNLTKNRLSQVEQKVQELNDQRAKEKLQLKSYASKLNEFTCLIEAQGYLNDAIEPFLMDENLPLRDKDRVMLKETINSICAIDLSYNGLLARSHMKNQIESKAIPFDFEEKYPLHALALTELDIKSNDIPEIPKKLVVQYGSE</sequence>
<evidence type="ECO:0000313" key="3">
    <source>
        <dbReference type="EMBL" id="KOS68290.1"/>
    </source>
</evidence>
<evidence type="ECO:0000259" key="2">
    <source>
        <dbReference type="Pfam" id="PF00350"/>
    </source>
</evidence>
<keyword evidence="1" id="KW-0175">Coiled coil</keyword>
<keyword evidence="4" id="KW-1185">Reference proteome</keyword>
<evidence type="ECO:0000256" key="1">
    <source>
        <dbReference type="SAM" id="Coils"/>
    </source>
</evidence>
<organism evidence="3 4">
    <name type="scientific">Lysinibacillus contaminans</name>
    <dbReference type="NCBI Taxonomy" id="1293441"/>
    <lineage>
        <taxon>Bacteria</taxon>
        <taxon>Bacillati</taxon>
        <taxon>Bacillota</taxon>
        <taxon>Bacilli</taxon>
        <taxon>Bacillales</taxon>
        <taxon>Bacillaceae</taxon>
        <taxon>Lysinibacillus</taxon>
    </lineage>
</organism>
<dbReference type="EMBL" id="LGRV01000003">
    <property type="protein sequence ID" value="KOS68290.1"/>
    <property type="molecule type" value="Genomic_DNA"/>
</dbReference>